<feature type="signal peptide" evidence="2">
    <location>
        <begin position="1"/>
        <end position="24"/>
    </location>
</feature>
<proteinExistence type="predicted"/>
<feature type="transmembrane region" description="Helical" evidence="1">
    <location>
        <begin position="1030"/>
        <end position="1053"/>
    </location>
</feature>
<dbReference type="PANTHER" id="PTHR45902:SF1">
    <property type="entry name" value="LATROPHILIN RECEPTOR-LIKE PROTEIN A"/>
    <property type="match status" value="1"/>
</dbReference>
<organism evidence="3 4">
    <name type="scientific">Crassostrea virginica</name>
    <name type="common">Eastern oyster</name>
    <dbReference type="NCBI Taxonomy" id="6565"/>
    <lineage>
        <taxon>Eukaryota</taxon>
        <taxon>Metazoa</taxon>
        <taxon>Spiralia</taxon>
        <taxon>Lophotrochozoa</taxon>
        <taxon>Mollusca</taxon>
        <taxon>Bivalvia</taxon>
        <taxon>Autobranchia</taxon>
        <taxon>Pteriomorphia</taxon>
        <taxon>Ostreida</taxon>
        <taxon>Ostreoidea</taxon>
        <taxon>Ostreidae</taxon>
        <taxon>Crassostrea</taxon>
    </lineage>
</organism>
<protein>
    <submittedName>
        <fullName evidence="4">Uncharacterized protein LOC111112071</fullName>
    </submittedName>
</protein>
<dbReference type="Gene3D" id="1.20.1070.10">
    <property type="entry name" value="Rhodopsin 7-helix transmembrane proteins"/>
    <property type="match status" value="1"/>
</dbReference>
<keyword evidence="2" id="KW-0732">Signal</keyword>
<keyword evidence="1" id="KW-0472">Membrane</keyword>
<keyword evidence="1" id="KW-1133">Transmembrane helix</keyword>
<dbReference type="PANTHER" id="PTHR45902">
    <property type="entry name" value="LATROPHILIN RECEPTOR-LIKE PROTEIN A"/>
    <property type="match status" value="1"/>
</dbReference>
<reference evidence="4" key="1">
    <citation type="submission" date="2025-08" db="UniProtKB">
        <authorList>
            <consortium name="RefSeq"/>
        </authorList>
    </citation>
    <scope>IDENTIFICATION</scope>
    <source>
        <tissue evidence="4">Whole sample</tissue>
    </source>
</reference>
<evidence type="ECO:0000256" key="2">
    <source>
        <dbReference type="SAM" id="SignalP"/>
    </source>
</evidence>
<sequence>MKMNFVRLTVLAFYGIQFAYCTQGVINVDHLVAQYTLGCGHNNLCTFLSEIPYYFRALDRCPSCSCEDTCFELGNCCPDVFFRRKYKVFTNFVIGSAWDHDAESYEKYEVITHCPTGAFPTLKANCESSAPVEVMINNPPVTSLSTNNSYSNSYCAQCHGEILDDLVDWNMGMGQGVIPLQVNFISPFAELMKLGEILKIPFLFTPPMVVKHIVKNKPVQYLLPSTCPDDTDRDIKMACESSYFLPFRFYQNIFCYICNIRKANISEPIIAMCNVTGQWDANDFALKRECTERESSPLSFPYKNFYCFLCNTVSDPTGNLNPGELQENAIHFYDSSFVYEESHRYDWKKQEIHVLKIKNIVFRNQMMYNTILKTKVENSEEALIAEGWILRKGQLIDMRGLIHKKVALYPDRVCDKTLLPTSVRDVTPRNCECSIDCVFKNVCSCCVDTALKSSVSCNSDSVQSAPIYDRSETKIIAIESCSQNEEYSFFHKYRKLCEMNTGDFSSHFVTNGSATFKNVFCFFCNTKLYRINTKLLYDPFSPFDLNIICPTFFHFLFAGSIKDVIRLAKAEGCAIFFDTDKAKRCKQKEDDNLYGGGFAGGLYIYDSIDGNDVNEENKIIEICNNSGNVANEIDVHVQWACENVSDQAFPPLSGFKNEFCLLCNANNSIQTVNNTCPVSQGNSVLDTYSDGCQDLPELMGLTEIHPYKNSFCYACNNVNCTQSTRSCFPKSPFVVDTEECSRFSGSSMQIRSHFVFPKYSPSIDFYASPKDETKSNRYGCYPGRVLVTDICELIITEAQSILYGLDISLLITIKNATHENTYETLLEIEATLEANIVKFFPISPVMHGLFFLLPHKNSSLPTESPIINFKMRADLYFEVRLTKFDRRYVETTLMLFPYSIDERFSVKTKQLNYDVKGMGFSFPKHSVENSDPNLMESIPFREKMSNYFQEHAGVLVLVNRLLVCVQQKINSSLFVFDKENLEIVSNETKTKYGMGEFVLDLSGHIGVCDPSFRYNSVKKSASFDFTDISYLPTVFNGISTVCVASVFLGFCFFKSLRTSSGVNSIVASLLLFGFHALSLLGKLLEHIKISCLLTGIGLHYFWLAISFSVCVAVVHHFSLLKNPKEQNKESPKGTKQISLIQLVCSVLIPIIIVGLNTALLYALSDEGVDFHYSGKCFLSHQLSYILTFLTPLALAAMVTIFFIYLGLRRAANLTEKMNLQKRGEFFISLKIAVLVCLFVSLQVSEFFVNTPVYSFVMELMVSTLGCFFFLAVCCSSQLCRQNKAKGSLSDSGSIQSLATEKVEKAATTSVEMQ</sequence>
<name>A0A8B8BP00_CRAVI</name>
<feature type="transmembrane region" description="Helical" evidence="1">
    <location>
        <begin position="1060"/>
        <end position="1080"/>
    </location>
</feature>
<dbReference type="GeneID" id="111112071"/>
<gene>
    <name evidence="4" type="primary">LOC111112071</name>
</gene>
<feature type="transmembrane region" description="Helical" evidence="1">
    <location>
        <begin position="1139"/>
        <end position="1162"/>
    </location>
</feature>
<dbReference type="KEGG" id="cvn:111112071"/>
<evidence type="ECO:0000313" key="4">
    <source>
        <dbReference type="RefSeq" id="XP_022305078.1"/>
    </source>
</evidence>
<dbReference type="Proteomes" id="UP000694844">
    <property type="component" value="Chromosome 9"/>
</dbReference>
<keyword evidence="3" id="KW-1185">Reference proteome</keyword>
<feature type="transmembrane region" description="Helical" evidence="1">
    <location>
        <begin position="1225"/>
        <end position="1243"/>
    </location>
</feature>
<evidence type="ECO:0000256" key="1">
    <source>
        <dbReference type="SAM" id="Phobius"/>
    </source>
</evidence>
<evidence type="ECO:0000313" key="3">
    <source>
        <dbReference type="Proteomes" id="UP000694844"/>
    </source>
</evidence>
<feature type="transmembrane region" description="Helical" evidence="1">
    <location>
        <begin position="1100"/>
        <end position="1119"/>
    </location>
</feature>
<feature type="transmembrane region" description="Helical" evidence="1">
    <location>
        <begin position="1182"/>
        <end position="1205"/>
    </location>
</feature>
<feature type="transmembrane region" description="Helical" evidence="1">
    <location>
        <begin position="1255"/>
        <end position="1275"/>
    </location>
</feature>
<accession>A0A8B8BP00</accession>
<keyword evidence="1" id="KW-0812">Transmembrane</keyword>
<dbReference type="InterPro" id="IPR053231">
    <property type="entry name" value="GPCR_LN-TM7"/>
</dbReference>
<dbReference type="RefSeq" id="XP_022305078.1">
    <property type="nucleotide sequence ID" value="XM_022449370.1"/>
</dbReference>
<feature type="chain" id="PRO_5034751474" evidence="2">
    <location>
        <begin position="25"/>
        <end position="1313"/>
    </location>
</feature>
<dbReference type="OrthoDB" id="6147249at2759"/>